<protein>
    <submittedName>
        <fullName evidence="1">2469_t:CDS:1</fullName>
    </submittedName>
</protein>
<dbReference type="EMBL" id="CAJVPW010056374">
    <property type="protein sequence ID" value="CAG8774870.1"/>
    <property type="molecule type" value="Genomic_DNA"/>
</dbReference>
<evidence type="ECO:0000313" key="1">
    <source>
        <dbReference type="EMBL" id="CAG8774870.1"/>
    </source>
</evidence>
<keyword evidence="2" id="KW-1185">Reference proteome</keyword>
<feature type="non-terminal residue" evidence="1">
    <location>
        <position position="1"/>
    </location>
</feature>
<name>A0ACA9R3D1_9GLOM</name>
<comment type="caution">
    <text evidence="1">The sequence shown here is derived from an EMBL/GenBank/DDBJ whole genome shotgun (WGS) entry which is preliminary data.</text>
</comment>
<reference evidence="1" key="1">
    <citation type="submission" date="2021-06" db="EMBL/GenBank/DDBJ databases">
        <authorList>
            <person name="Kallberg Y."/>
            <person name="Tangrot J."/>
            <person name="Rosling A."/>
        </authorList>
    </citation>
    <scope>NUCLEOTIDE SEQUENCE</scope>
    <source>
        <strain evidence="1">28 12/20/2015</strain>
    </source>
</reference>
<proteinExistence type="predicted"/>
<accession>A0ACA9R3D1</accession>
<gene>
    <name evidence="1" type="ORF">SPELUC_LOCUS16010</name>
</gene>
<organism evidence="1 2">
    <name type="scientific">Cetraspora pellucida</name>
    <dbReference type="NCBI Taxonomy" id="1433469"/>
    <lineage>
        <taxon>Eukaryota</taxon>
        <taxon>Fungi</taxon>
        <taxon>Fungi incertae sedis</taxon>
        <taxon>Mucoromycota</taxon>
        <taxon>Glomeromycotina</taxon>
        <taxon>Glomeromycetes</taxon>
        <taxon>Diversisporales</taxon>
        <taxon>Gigasporaceae</taxon>
        <taxon>Cetraspora</taxon>
    </lineage>
</organism>
<sequence>ERNFLVSLAKKYQEKEEQAQQENIPECKKCQLRREQPLT</sequence>
<dbReference type="Proteomes" id="UP000789366">
    <property type="component" value="Unassembled WGS sequence"/>
</dbReference>
<evidence type="ECO:0000313" key="2">
    <source>
        <dbReference type="Proteomes" id="UP000789366"/>
    </source>
</evidence>